<dbReference type="Gene3D" id="1.10.540.10">
    <property type="entry name" value="Acyl-CoA dehydrogenase/oxidase, N-terminal domain"/>
    <property type="match status" value="1"/>
</dbReference>
<proteinExistence type="predicted"/>
<dbReference type="InterPro" id="IPR013786">
    <property type="entry name" value="AcylCoA_DH/ox_N"/>
</dbReference>
<evidence type="ECO:0000256" key="1">
    <source>
        <dbReference type="ARBA" id="ARBA00022630"/>
    </source>
</evidence>
<feature type="domain" description="Acyl-CoA oxidase/dehydrogenase middle" evidence="3">
    <location>
        <begin position="125"/>
        <end position="216"/>
    </location>
</feature>
<name>A0A1H2T4U9_9BACI</name>
<evidence type="ECO:0000259" key="3">
    <source>
        <dbReference type="Pfam" id="PF02770"/>
    </source>
</evidence>
<dbReference type="InterPro" id="IPR009100">
    <property type="entry name" value="AcylCoA_DH/oxidase_NM_dom_sf"/>
</dbReference>
<evidence type="ECO:0000259" key="5">
    <source>
        <dbReference type="Pfam" id="PF08028"/>
    </source>
</evidence>
<evidence type="ECO:0000313" key="7">
    <source>
        <dbReference type="Proteomes" id="UP000199488"/>
    </source>
</evidence>
<dbReference type="EMBL" id="FNNC01000002">
    <property type="protein sequence ID" value="SDW38840.1"/>
    <property type="molecule type" value="Genomic_DNA"/>
</dbReference>
<dbReference type="PANTHER" id="PTHR43884">
    <property type="entry name" value="ACYL-COA DEHYDROGENASE"/>
    <property type="match status" value="1"/>
</dbReference>
<dbReference type="AlphaFoldDB" id="A0A1H2T4U9"/>
<evidence type="ECO:0000259" key="4">
    <source>
        <dbReference type="Pfam" id="PF02771"/>
    </source>
</evidence>
<dbReference type="Gene3D" id="1.20.140.10">
    <property type="entry name" value="Butyryl-CoA Dehydrogenase, subunit A, domain 3"/>
    <property type="match status" value="1"/>
</dbReference>
<dbReference type="CDD" id="cd00567">
    <property type="entry name" value="ACAD"/>
    <property type="match status" value="1"/>
</dbReference>
<evidence type="ECO:0000256" key="2">
    <source>
        <dbReference type="ARBA" id="ARBA00023002"/>
    </source>
</evidence>
<dbReference type="InterPro" id="IPR013107">
    <property type="entry name" value="Acyl-CoA_DH_C"/>
</dbReference>
<dbReference type="InterPro" id="IPR006091">
    <property type="entry name" value="Acyl-CoA_Oxase/DH_mid-dom"/>
</dbReference>
<dbReference type="InterPro" id="IPR037069">
    <property type="entry name" value="AcylCoA_DH/ox_N_sf"/>
</dbReference>
<keyword evidence="7" id="KW-1185">Reference proteome</keyword>
<sequence length="387" mass="41929">MTMTTLSTKAERLQQLEDTSRTFAGRTEEHDQNGTFPAENIEALKSIGYPALTAPAAFGGIDAGLLELVEAQELIARYDGSTSLAIGWHAGIVKNLNETRPWEENLYSRVMNDVVENGAVLNNIATEAATGSPTRGGTPGTIAEHQNSGWILNGRKTFATMSPVLDYYIVTAHITAEDATAYFVVPKEAAGISIVDTWDSIAMRATGSHDVVLENVRVPKNHLAQYIVPGNKPAAGWLLHIPACYLGIAQAAADEAARFAASYSPNSINGTISELPNVREKLGRMELKLLQSRHFLHSVALKWDESSTETRQQMKGELGAAKTSIVNEAVEVVDLAMRVAGARSLSASSPLQRHYRDIRAGLHNPPMDDMVIDQLAGRLLDYQPPSS</sequence>
<feature type="domain" description="Acyl-CoA dehydrogenase/oxidase N-terminal" evidence="4">
    <location>
        <begin position="20"/>
        <end position="93"/>
    </location>
</feature>
<evidence type="ECO:0000313" key="6">
    <source>
        <dbReference type="EMBL" id="SDW38840.1"/>
    </source>
</evidence>
<gene>
    <name evidence="6" type="ORF">SAMN05421781_1243</name>
</gene>
<dbReference type="SUPFAM" id="SSF56645">
    <property type="entry name" value="Acyl-CoA dehydrogenase NM domain-like"/>
    <property type="match status" value="1"/>
</dbReference>
<dbReference type="PANTHER" id="PTHR43884:SF25">
    <property type="entry name" value="ACYL-COA DEHYDROGENASE YDBM-RELATED"/>
    <property type="match status" value="1"/>
</dbReference>
<organism evidence="6 7">
    <name type="scientific">Marinococcus luteus</name>
    <dbReference type="NCBI Taxonomy" id="1122204"/>
    <lineage>
        <taxon>Bacteria</taxon>
        <taxon>Bacillati</taxon>
        <taxon>Bacillota</taxon>
        <taxon>Bacilli</taxon>
        <taxon>Bacillales</taxon>
        <taxon>Bacillaceae</taxon>
        <taxon>Marinococcus</taxon>
    </lineage>
</organism>
<dbReference type="GO" id="GO:0003995">
    <property type="term" value="F:acyl-CoA dehydrogenase activity"/>
    <property type="evidence" value="ECO:0007669"/>
    <property type="project" value="TreeGrafter"/>
</dbReference>
<feature type="domain" description="Acyl-CoA dehydrogenase C-terminal" evidence="5">
    <location>
        <begin position="242"/>
        <end position="361"/>
    </location>
</feature>
<accession>A0A1H2T4U9</accession>
<protein>
    <submittedName>
        <fullName evidence="6">Acyl-CoA dehydrogenase</fullName>
    </submittedName>
</protein>
<dbReference type="GO" id="GO:0050660">
    <property type="term" value="F:flavin adenine dinucleotide binding"/>
    <property type="evidence" value="ECO:0007669"/>
    <property type="project" value="InterPro"/>
</dbReference>
<dbReference type="Pfam" id="PF08028">
    <property type="entry name" value="Acyl-CoA_dh_2"/>
    <property type="match status" value="1"/>
</dbReference>
<dbReference type="STRING" id="1122204.SAMN05421781_1243"/>
<dbReference type="OrthoDB" id="9785203at2"/>
<dbReference type="InterPro" id="IPR036250">
    <property type="entry name" value="AcylCo_DH-like_C"/>
</dbReference>
<dbReference type="FunFam" id="2.40.110.10:FF:000020">
    <property type="entry name" value="Putative acyl-CoA dehydrogenase YdbM"/>
    <property type="match status" value="1"/>
</dbReference>
<dbReference type="Proteomes" id="UP000199488">
    <property type="component" value="Unassembled WGS sequence"/>
</dbReference>
<dbReference type="RefSeq" id="WP_091612535.1">
    <property type="nucleotide sequence ID" value="NZ_FNNC01000002.1"/>
</dbReference>
<dbReference type="Pfam" id="PF02770">
    <property type="entry name" value="Acyl-CoA_dh_M"/>
    <property type="match status" value="1"/>
</dbReference>
<reference evidence="6 7" key="1">
    <citation type="submission" date="2016-10" db="EMBL/GenBank/DDBJ databases">
        <authorList>
            <person name="de Groot N.N."/>
        </authorList>
    </citation>
    <scope>NUCLEOTIDE SEQUENCE [LARGE SCALE GENOMIC DNA]</scope>
    <source>
        <strain evidence="6 7">DSM 23126</strain>
    </source>
</reference>
<dbReference type="InterPro" id="IPR046373">
    <property type="entry name" value="Acyl-CoA_Oxase/DH_mid-dom_sf"/>
</dbReference>
<dbReference type="Gene3D" id="2.40.110.10">
    <property type="entry name" value="Butyryl-CoA Dehydrogenase, subunit A, domain 2"/>
    <property type="match status" value="1"/>
</dbReference>
<keyword evidence="1" id="KW-0285">Flavoprotein</keyword>
<dbReference type="SUPFAM" id="SSF47203">
    <property type="entry name" value="Acyl-CoA dehydrogenase C-terminal domain-like"/>
    <property type="match status" value="1"/>
</dbReference>
<keyword evidence="2" id="KW-0560">Oxidoreductase</keyword>
<dbReference type="PIRSF" id="PIRSF016578">
    <property type="entry name" value="HsaA"/>
    <property type="match status" value="1"/>
</dbReference>
<dbReference type="Pfam" id="PF02771">
    <property type="entry name" value="Acyl-CoA_dh_N"/>
    <property type="match status" value="1"/>
</dbReference>